<evidence type="ECO:0000256" key="1">
    <source>
        <dbReference type="ARBA" id="ARBA00004651"/>
    </source>
</evidence>
<dbReference type="PANTHER" id="PTHR24247">
    <property type="entry name" value="5-HYDROXYTRYPTAMINE RECEPTOR"/>
    <property type="match status" value="1"/>
</dbReference>
<dbReference type="Pfam" id="PF00001">
    <property type="entry name" value="7tm_1"/>
    <property type="match status" value="1"/>
</dbReference>
<dbReference type="SUPFAM" id="SSF81321">
    <property type="entry name" value="Family A G protein-coupled receptor-like"/>
    <property type="match status" value="1"/>
</dbReference>
<dbReference type="EMBL" id="OC864004">
    <property type="protein sequence ID" value="CAD7631413.1"/>
    <property type="molecule type" value="Genomic_DNA"/>
</dbReference>
<dbReference type="SUPFAM" id="SSF53474">
    <property type="entry name" value="alpha/beta-Hydrolases"/>
    <property type="match status" value="1"/>
</dbReference>
<feature type="transmembrane region" description="Helical" evidence="14">
    <location>
        <begin position="24"/>
        <end position="51"/>
    </location>
</feature>
<evidence type="ECO:0000256" key="4">
    <source>
        <dbReference type="ARBA" id="ARBA00022475"/>
    </source>
</evidence>
<evidence type="ECO:0000256" key="6">
    <source>
        <dbReference type="ARBA" id="ARBA00022989"/>
    </source>
</evidence>
<dbReference type="Gene3D" id="3.40.50.1820">
    <property type="entry name" value="alpha/beta hydrolase"/>
    <property type="match status" value="1"/>
</dbReference>
<evidence type="ECO:0000256" key="12">
    <source>
        <dbReference type="SAM" id="Coils"/>
    </source>
</evidence>
<feature type="region of interest" description="Disordered" evidence="13">
    <location>
        <begin position="1071"/>
        <end position="1097"/>
    </location>
</feature>
<feature type="coiled-coil region" evidence="12">
    <location>
        <begin position="1437"/>
        <end position="1464"/>
    </location>
</feature>
<dbReference type="InterPro" id="IPR004142">
    <property type="entry name" value="NDRG"/>
</dbReference>
<dbReference type="SUPFAM" id="SSF48065">
    <property type="entry name" value="DBL homology domain (DH-domain)"/>
    <property type="match status" value="1"/>
</dbReference>
<feature type="non-terminal residue" evidence="17">
    <location>
        <position position="1"/>
    </location>
</feature>
<keyword evidence="6 14" id="KW-1133">Transmembrane helix</keyword>
<evidence type="ECO:0000256" key="3">
    <source>
        <dbReference type="ARBA" id="ARBA00010663"/>
    </source>
</evidence>
<dbReference type="PANTHER" id="PTHR24247:SF265">
    <property type="entry name" value="MUSCARINIC ACETYLCHOLINE RECEPTOR DM1"/>
    <property type="match status" value="1"/>
</dbReference>
<evidence type="ECO:0000256" key="8">
    <source>
        <dbReference type="ARBA" id="ARBA00023136"/>
    </source>
</evidence>
<evidence type="ECO:0000313" key="17">
    <source>
        <dbReference type="EMBL" id="CAD7631413.1"/>
    </source>
</evidence>
<evidence type="ECO:0000259" key="15">
    <source>
        <dbReference type="PROSITE" id="PS50010"/>
    </source>
</evidence>
<feature type="transmembrane region" description="Helical" evidence="14">
    <location>
        <begin position="188"/>
        <end position="211"/>
    </location>
</feature>
<dbReference type="CDD" id="cd00160">
    <property type="entry name" value="RhoGEF"/>
    <property type="match status" value="1"/>
</dbReference>
<proteinExistence type="inferred from homology"/>
<comment type="similarity">
    <text evidence="3 11">Belongs to the G-protein coupled receptor 1 family.</text>
</comment>
<dbReference type="InterPro" id="IPR017452">
    <property type="entry name" value="GPCR_Rhodpsn_7TM"/>
</dbReference>
<comment type="similarity">
    <text evidence="2">Belongs to the NDRG family.</text>
</comment>
<dbReference type="Gene3D" id="1.20.1070.10">
    <property type="entry name" value="Rhodopsin 7-helix transmembrane proteins"/>
    <property type="match status" value="1"/>
</dbReference>
<keyword evidence="12" id="KW-0175">Coiled coil</keyword>
<keyword evidence="5 11" id="KW-0812">Transmembrane</keyword>
<keyword evidence="4" id="KW-1003">Cell membrane</keyword>
<feature type="compositionally biased region" description="Low complexity" evidence="13">
    <location>
        <begin position="1382"/>
        <end position="1398"/>
    </location>
</feature>
<feature type="region of interest" description="Disordered" evidence="13">
    <location>
        <begin position="1320"/>
        <end position="1356"/>
    </location>
</feature>
<gene>
    <name evidence="17" type="ORF">OSB1V03_LOCUS11822</name>
</gene>
<dbReference type="OrthoDB" id="10071887at2759"/>
<dbReference type="GO" id="GO:0004993">
    <property type="term" value="F:G protein-coupled serotonin receptor activity"/>
    <property type="evidence" value="ECO:0007669"/>
    <property type="project" value="TreeGrafter"/>
</dbReference>
<keyword evidence="7 11" id="KW-0297">G-protein coupled receptor</keyword>
<protein>
    <submittedName>
        <fullName evidence="17">Uncharacterized protein</fullName>
    </submittedName>
</protein>
<keyword evidence="9 11" id="KW-0675">Receptor</keyword>
<evidence type="ECO:0000256" key="9">
    <source>
        <dbReference type="ARBA" id="ARBA00023170"/>
    </source>
</evidence>
<name>A0A7R9KYG1_9ACAR</name>
<dbReference type="Pfam" id="PF00621">
    <property type="entry name" value="RhoGEF"/>
    <property type="match status" value="1"/>
</dbReference>
<dbReference type="PROSITE" id="PS50262">
    <property type="entry name" value="G_PROTEIN_RECEP_F1_2"/>
    <property type="match status" value="1"/>
</dbReference>
<feature type="transmembrane region" description="Helical" evidence="14">
    <location>
        <begin position="143"/>
        <end position="168"/>
    </location>
</feature>
<dbReference type="PROSITE" id="PS00237">
    <property type="entry name" value="G_PROTEIN_RECEP_F1_1"/>
    <property type="match status" value="1"/>
</dbReference>
<dbReference type="GO" id="GO:0007187">
    <property type="term" value="P:G protein-coupled receptor signaling pathway, coupled to cyclic nucleotide second messenger"/>
    <property type="evidence" value="ECO:0007669"/>
    <property type="project" value="TreeGrafter"/>
</dbReference>
<feature type="compositionally biased region" description="Basic residues" evidence="13">
    <location>
        <begin position="1084"/>
        <end position="1097"/>
    </location>
</feature>
<dbReference type="InterPro" id="IPR000995">
    <property type="entry name" value="Musac_Ach_rcpt"/>
</dbReference>
<feature type="compositionally biased region" description="Basic and acidic residues" evidence="13">
    <location>
        <begin position="645"/>
        <end position="658"/>
    </location>
</feature>
<feature type="domain" description="G-protein coupled receptors family 1 profile" evidence="16">
    <location>
        <begin position="43"/>
        <end position="424"/>
    </location>
</feature>
<dbReference type="GO" id="GO:0045202">
    <property type="term" value="C:synapse"/>
    <property type="evidence" value="ECO:0007669"/>
    <property type="project" value="TreeGrafter"/>
</dbReference>
<dbReference type="PRINTS" id="PR00243">
    <property type="entry name" value="MUSCARINICR"/>
</dbReference>
<keyword evidence="18" id="KW-1185">Reference proteome</keyword>
<dbReference type="InterPro" id="IPR000219">
    <property type="entry name" value="DH_dom"/>
</dbReference>
<evidence type="ECO:0000313" key="18">
    <source>
        <dbReference type="Proteomes" id="UP000759131"/>
    </source>
</evidence>
<dbReference type="GO" id="GO:0016907">
    <property type="term" value="F:G protein-coupled acetylcholine receptor activity"/>
    <property type="evidence" value="ECO:0007669"/>
    <property type="project" value="InterPro"/>
</dbReference>
<dbReference type="PROSITE" id="PS50010">
    <property type="entry name" value="DH_2"/>
    <property type="match status" value="1"/>
</dbReference>
<dbReference type="Proteomes" id="UP000759131">
    <property type="component" value="Unassembled WGS sequence"/>
</dbReference>
<comment type="subcellular location">
    <subcellularLocation>
        <location evidence="1">Cell membrane</location>
        <topology evidence="1">Multi-pass membrane protein</topology>
    </subcellularLocation>
</comment>
<feature type="domain" description="DH" evidence="15">
    <location>
        <begin position="1488"/>
        <end position="1673"/>
    </location>
</feature>
<evidence type="ECO:0000256" key="5">
    <source>
        <dbReference type="ARBA" id="ARBA00022692"/>
    </source>
</evidence>
<feature type="non-terminal residue" evidence="17">
    <location>
        <position position="1766"/>
    </location>
</feature>
<evidence type="ECO:0000256" key="10">
    <source>
        <dbReference type="ARBA" id="ARBA00023224"/>
    </source>
</evidence>
<evidence type="ECO:0000259" key="16">
    <source>
        <dbReference type="PROSITE" id="PS50262"/>
    </source>
</evidence>
<dbReference type="GO" id="GO:0007197">
    <property type="term" value="P:adenylate cyclase-inhibiting G protein-coupled acetylcholine receptor signaling pathway"/>
    <property type="evidence" value="ECO:0007669"/>
    <property type="project" value="TreeGrafter"/>
</dbReference>
<feature type="region of interest" description="Disordered" evidence="13">
    <location>
        <begin position="638"/>
        <end position="658"/>
    </location>
</feature>
<dbReference type="GO" id="GO:0005085">
    <property type="term" value="F:guanyl-nucleotide exchange factor activity"/>
    <property type="evidence" value="ECO:0007669"/>
    <property type="project" value="InterPro"/>
</dbReference>
<feature type="transmembrane region" description="Helical" evidence="14">
    <location>
        <begin position="101"/>
        <end position="122"/>
    </location>
</feature>
<evidence type="ECO:0000256" key="14">
    <source>
        <dbReference type="SAM" id="Phobius"/>
    </source>
</evidence>
<evidence type="ECO:0000256" key="13">
    <source>
        <dbReference type="SAM" id="MobiDB-lite"/>
    </source>
</evidence>
<dbReference type="Gene3D" id="1.20.900.10">
    <property type="entry name" value="Dbl homology (DH) domain"/>
    <property type="match status" value="1"/>
</dbReference>
<feature type="compositionally biased region" description="Acidic residues" evidence="13">
    <location>
        <begin position="1324"/>
        <end position="1336"/>
    </location>
</feature>
<feature type="region of interest" description="Disordered" evidence="13">
    <location>
        <begin position="1382"/>
        <end position="1404"/>
    </location>
</feature>
<dbReference type="InterPro" id="IPR035899">
    <property type="entry name" value="DBL_dom_sf"/>
</dbReference>
<accession>A0A7R9KYG1</accession>
<keyword evidence="10 11" id="KW-0807">Transducer</keyword>
<sequence length="1766" mass="198225">SWRKMNASVNETEWEPSAELATTLIQTLGALVGVFLSLLTIVGNVLVMIAFKTDKTLQTISNYFLLSLALADFLIGCISMPLSLVYILANYWPFSALLCDAWLAIDYLNSNASVLNLLLISFDRFFSVTRPLTYRARRTTRRACAMIAGAWLVSALLWPPWIFAWPAIEGRRTVPADQCYIPFLESNIWVTISTALIAFWLPVTLMCVLYWRIWRETERRYKDLTALVLVSHSLSSSRNSSQGHAATSVSCWQKCCQKTAASTTSIAMSGETPPTSDSIYTIVIHLECANNEHAATTPPTSDSIYTIVIHLECANNEHAATVTMLNTCDAPPSPPPQRMRAPIQPKSERKAAKTLSAILLAFIVTWTPYNILGMHNDHVTTVDSLFISVFVKTFSPTAVDSDGLWWQFAYYLCYINSTLNPLCYALCNQNFRNTYIRILTCRLRQQQTTTHTTHRQQHRRHEQQVRISAFLNNAWNSCLVSRTYPSGGTCCLGAKYAWNVFSSVSFLLSIFTKQSLTHFWSSRASASSAVSATSSSTSGLGSSLVTKELTCCPKVSSFTGFCLQFVITTCSASVSTATGTVRKCLSIASEAAVCMGSALWPLIGRQPPKSMLTNERVLFENSKIHSILNGVVEGNPFGDEGNAARARDDNRETEQQNRRHDLGFETRFSGLNSGARFEATDSAFHCRDCAHCCHSRDKMAELESNLETVCEHEPKLESRTVATRAYGDVRVHVQGSLDQMQSKAVFLTVHDIGANHSSWKDFVDNESMLEIKNRSVFVHLDVCGEEVLADVLDALHVPLVVGLGEGAGANILARFALRHPERVLGLVLVHLVSAEVGFLDQLKDRLFFRRNSQQMSPLDIVALHKIGKERDETSRRLMDAYGARVQTINARNLRKYVTAYMERKEIADLRELDVLLVTGAKSPYCAGVEAIHSKCNKTKTSLLKVDECTDVISEFPDKLAQSLLLFAKGLGFLTSCPSADGKWSRPEDSGLHRSPAHSLDGGIRFNDNELVINNEEFVRRSKPEFNGSSVVRVVRGVHSSSTVVSFSLCSPKRSDRSSLHCVRSEERARQLSSASLHPNACAQHSHHSRTRERRLRSALRSRSDAECRCGRRLERCCGRRQDDENGWCRRCRRRVVSVVVCVAFAQKKSGFSPKSETKIVFSMFSRNDCKTQENGEQKSVNDISSRCLRFRHFGDEWQQICETLLSCEQLLTVMSVNEDNNCQTICDTIDDTSRLQLRQIIRSIEPKKYSKTAHKRSASGRRSSYHRLKALTQLLMTSNLKRSTSLQSLRVVKSPDDCMDDTTATLPRLGRRPRITRYYHSLDVSDDNNDDTNDGDDSPHKSGDRSGLSLVLSSSPSTQLLPTTAIQKQLNRHSCDVTSLLLSPSSQSSSQMTNSSPNGRQILKYSKKRLRGPYGEMLESMMNTKNNNEENDTKHNLSFIQELLRETEKQRQQLDTNAKETTGTAVVDATPETTTTSIMATIGRHLDTRTHIVGELYDTEKSFCEQLRDLVEKYSKPLTELLIIDSIFVEIIFGKIPEILLIHSKFLEGLRHRMCSWSPLETTVGDLFALFDEKSVSSAYLSFVDNWFEAKHLVKQLSRDKPLFQKFLTEQSREHRSKLSLDELMISVIQRIPRFELLLKQLLKNTAKEHKDYALLNNALKKIHSLALYINRVKNDADVISHSSSLSSTTTTAQLDVNQSSITISQLETICDGLPAAALLGSTLHEIAFVSIRKRERILLLFSNLLIIVSIKGKKKSQKFEENKYK</sequence>
<dbReference type="SMART" id="SM00325">
    <property type="entry name" value="RhoGEF"/>
    <property type="match status" value="1"/>
</dbReference>
<evidence type="ECO:0000256" key="2">
    <source>
        <dbReference type="ARBA" id="ARBA00005598"/>
    </source>
</evidence>
<reference evidence="17" key="1">
    <citation type="submission" date="2020-11" db="EMBL/GenBank/DDBJ databases">
        <authorList>
            <person name="Tran Van P."/>
        </authorList>
    </citation>
    <scope>NUCLEOTIDE SEQUENCE</scope>
</reference>
<dbReference type="InterPro" id="IPR000276">
    <property type="entry name" value="GPCR_Rhodpsn"/>
</dbReference>
<dbReference type="InterPro" id="IPR029058">
    <property type="entry name" value="AB_hydrolase_fold"/>
</dbReference>
<organism evidence="17">
    <name type="scientific">Medioppia subpectinata</name>
    <dbReference type="NCBI Taxonomy" id="1979941"/>
    <lineage>
        <taxon>Eukaryota</taxon>
        <taxon>Metazoa</taxon>
        <taxon>Ecdysozoa</taxon>
        <taxon>Arthropoda</taxon>
        <taxon>Chelicerata</taxon>
        <taxon>Arachnida</taxon>
        <taxon>Acari</taxon>
        <taxon>Acariformes</taxon>
        <taxon>Sarcoptiformes</taxon>
        <taxon>Oribatida</taxon>
        <taxon>Brachypylina</taxon>
        <taxon>Oppioidea</taxon>
        <taxon>Oppiidae</taxon>
        <taxon>Medioppia</taxon>
    </lineage>
</organism>
<feature type="transmembrane region" description="Helical" evidence="14">
    <location>
        <begin position="63"/>
        <end position="89"/>
    </location>
</feature>
<evidence type="ECO:0000256" key="7">
    <source>
        <dbReference type="ARBA" id="ARBA00023040"/>
    </source>
</evidence>
<feature type="transmembrane region" description="Helical" evidence="14">
    <location>
        <begin position="354"/>
        <end position="372"/>
    </location>
</feature>
<dbReference type="GO" id="GO:0005886">
    <property type="term" value="C:plasma membrane"/>
    <property type="evidence" value="ECO:0007669"/>
    <property type="project" value="UniProtKB-SubCell"/>
</dbReference>
<dbReference type="GO" id="GO:0030425">
    <property type="term" value="C:dendrite"/>
    <property type="evidence" value="ECO:0007669"/>
    <property type="project" value="TreeGrafter"/>
</dbReference>
<keyword evidence="8 14" id="KW-0472">Membrane</keyword>
<evidence type="ECO:0000256" key="11">
    <source>
        <dbReference type="RuleBase" id="RU000688"/>
    </source>
</evidence>
<dbReference type="PRINTS" id="PR00237">
    <property type="entry name" value="GPCRRHODOPSN"/>
</dbReference>
<dbReference type="Pfam" id="PF03096">
    <property type="entry name" value="Ndr"/>
    <property type="match status" value="1"/>
</dbReference>
<dbReference type="EMBL" id="CAJPIZ010009429">
    <property type="protein sequence ID" value="CAG2111843.1"/>
    <property type="molecule type" value="Genomic_DNA"/>
</dbReference>